<dbReference type="SUPFAM" id="SSF52283">
    <property type="entry name" value="Formate/glycerate dehydrogenase catalytic domain-like"/>
    <property type="match status" value="1"/>
</dbReference>
<dbReference type="InterPro" id="IPR006140">
    <property type="entry name" value="D-isomer_DH_NAD-bd"/>
</dbReference>
<dbReference type="FunFam" id="3.40.50.720:FF:000203">
    <property type="entry name" value="D-3-phosphoglycerate dehydrogenase (SerA)"/>
    <property type="match status" value="1"/>
</dbReference>
<dbReference type="PANTHER" id="PTHR43761:SF1">
    <property type="entry name" value="D-ISOMER SPECIFIC 2-HYDROXYACID DEHYDROGENASE CATALYTIC DOMAIN-CONTAINING PROTEIN-RELATED"/>
    <property type="match status" value="1"/>
</dbReference>
<protein>
    <submittedName>
        <fullName evidence="7">D-2-hydroxyacid dehydrogenase</fullName>
    </submittedName>
</protein>
<evidence type="ECO:0000256" key="2">
    <source>
        <dbReference type="ARBA" id="ARBA00023002"/>
    </source>
</evidence>
<evidence type="ECO:0000256" key="4">
    <source>
        <dbReference type="RuleBase" id="RU003719"/>
    </source>
</evidence>
<dbReference type="InterPro" id="IPR029753">
    <property type="entry name" value="D-isomer_DH_CS"/>
</dbReference>
<sequence>MKIVVLDSFTINAFPEYWEPFKKLGSIALYEKSSQDEIVERAKNADAVILNKCRMTRSIIEQLPKLKYIGLTGTGFDHVDLVAAKKHHITVTNAPGYGVVSIAQHTFGLLLQLTNRINSESKNLEWVRDNNFSYYTNPMIELHGKTIGILGWGATGKEVAKIANGFGMKVLVHSKHAVETNVGTLVNIEKLFSKSDVISIHVSLKQETTNLVNESLLKLMKPSAYLINTSRGAVINEEDLVKALNQNQIAGAGLDVLTQEPPSDNDPLLTAKNCIITPHISWMTAEAQHRLQEIVLKNLKQFMKGNPIHVVS</sequence>
<dbReference type="PROSITE" id="PS00671">
    <property type="entry name" value="D_2_HYDROXYACID_DH_3"/>
    <property type="match status" value="1"/>
</dbReference>
<evidence type="ECO:0000256" key="3">
    <source>
        <dbReference type="ARBA" id="ARBA00023027"/>
    </source>
</evidence>
<keyword evidence="8" id="KW-1185">Reference proteome</keyword>
<dbReference type="SUPFAM" id="SSF51735">
    <property type="entry name" value="NAD(P)-binding Rossmann-fold domains"/>
    <property type="match status" value="1"/>
</dbReference>
<dbReference type="Pfam" id="PF02826">
    <property type="entry name" value="2-Hacid_dh_C"/>
    <property type="match status" value="1"/>
</dbReference>
<evidence type="ECO:0000313" key="7">
    <source>
        <dbReference type="EMBL" id="MBL3654531.1"/>
    </source>
</evidence>
<dbReference type="InterPro" id="IPR050418">
    <property type="entry name" value="D-iso_2-hydroxyacid_DH_PdxB"/>
</dbReference>
<evidence type="ECO:0000256" key="1">
    <source>
        <dbReference type="ARBA" id="ARBA00005854"/>
    </source>
</evidence>
<comment type="similarity">
    <text evidence="1 4">Belongs to the D-isomer specific 2-hydroxyacid dehydrogenase family.</text>
</comment>
<accession>A0A937F1G6</accession>
<dbReference type="CDD" id="cd12162">
    <property type="entry name" value="2-Hacid_dh_4"/>
    <property type="match status" value="1"/>
</dbReference>
<evidence type="ECO:0000313" key="8">
    <source>
        <dbReference type="Proteomes" id="UP000659388"/>
    </source>
</evidence>
<evidence type="ECO:0000259" key="5">
    <source>
        <dbReference type="Pfam" id="PF00389"/>
    </source>
</evidence>
<keyword evidence="3" id="KW-0520">NAD</keyword>
<dbReference type="EMBL" id="JAESIY010000001">
    <property type="protein sequence ID" value="MBL3654531.1"/>
    <property type="molecule type" value="Genomic_DNA"/>
</dbReference>
<dbReference type="Pfam" id="PF00389">
    <property type="entry name" value="2-Hacid_dh"/>
    <property type="match status" value="1"/>
</dbReference>
<comment type="caution">
    <text evidence="7">The sequence shown here is derived from an EMBL/GenBank/DDBJ whole genome shotgun (WGS) entry which is preliminary data.</text>
</comment>
<feature type="domain" description="D-isomer specific 2-hydroxyacid dehydrogenase NAD-binding" evidence="6">
    <location>
        <begin position="108"/>
        <end position="281"/>
    </location>
</feature>
<organism evidence="7 8">
    <name type="scientific">Fulvivirga sediminis</name>
    <dbReference type="NCBI Taxonomy" id="2803949"/>
    <lineage>
        <taxon>Bacteria</taxon>
        <taxon>Pseudomonadati</taxon>
        <taxon>Bacteroidota</taxon>
        <taxon>Cytophagia</taxon>
        <taxon>Cytophagales</taxon>
        <taxon>Fulvivirgaceae</taxon>
        <taxon>Fulvivirga</taxon>
    </lineage>
</organism>
<dbReference type="GO" id="GO:0016616">
    <property type="term" value="F:oxidoreductase activity, acting on the CH-OH group of donors, NAD or NADP as acceptor"/>
    <property type="evidence" value="ECO:0007669"/>
    <property type="project" value="InterPro"/>
</dbReference>
<dbReference type="PANTHER" id="PTHR43761">
    <property type="entry name" value="D-ISOMER SPECIFIC 2-HYDROXYACID DEHYDROGENASE FAMILY PROTEIN (AFU_ORTHOLOGUE AFUA_1G13630)"/>
    <property type="match status" value="1"/>
</dbReference>
<gene>
    <name evidence="7" type="ORF">JL102_00195</name>
</gene>
<evidence type="ECO:0000259" key="6">
    <source>
        <dbReference type="Pfam" id="PF02826"/>
    </source>
</evidence>
<dbReference type="RefSeq" id="WP_202241404.1">
    <property type="nucleotide sequence ID" value="NZ_JAESIY010000001.1"/>
</dbReference>
<dbReference type="Gene3D" id="3.40.50.720">
    <property type="entry name" value="NAD(P)-binding Rossmann-like Domain"/>
    <property type="match status" value="2"/>
</dbReference>
<dbReference type="GO" id="GO:0051287">
    <property type="term" value="F:NAD binding"/>
    <property type="evidence" value="ECO:0007669"/>
    <property type="project" value="InterPro"/>
</dbReference>
<dbReference type="Proteomes" id="UP000659388">
    <property type="component" value="Unassembled WGS sequence"/>
</dbReference>
<dbReference type="InterPro" id="IPR036291">
    <property type="entry name" value="NAD(P)-bd_dom_sf"/>
</dbReference>
<dbReference type="AlphaFoldDB" id="A0A937F1G6"/>
<reference evidence="7" key="1">
    <citation type="submission" date="2021-01" db="EMBL/GenBank/DDBJ databases">
        <title>Fulvivirga kasyanovii gen. nov., sp nov., a novel member of the phylum Bacteroidetes isolated from seawater in a mussel farm.</title>
        <authorList>
            <person name="Zhao L.-H."/>
            <person name="Wang Z.-J."/>
        </authorList>
    </citation>
    <scope>NUCLEOTIDE SEQUENCE</scope>
    <source>
        <strain evidence="7">2943</strain>
    </source>
</reference>
<proteinExistence type="inferred from homology"/>
<dbReference type="InterPro" id="IPR006139">
    <property type="entry name" value="D-isomer_2_OHA_DH_cat_dom"/>
</dbReference>
<keyword evidence="2 4" id="KW-0560">Oxidoreductase</keyword>
<feature type="domain" description="D-isomer specific 2-hydroxyacid dehydrogenase catalytic" evidence="5">
    <location>
        <begin position="14"/>
        <end position="311"/>
    </location>
</feature>
<name>A0A937F1G6_9BACT</name>